<dbReference type="EMBL" id="FNRT01000002">
    <property type="protein sequence ID" value="SEB93039.1"/>
    <property type="molecule type" value="Genomic_DNA"/>
</dbReference>
<proteinExistence type="predicted"/>
<dbReference type="GO" id="GO:0003677">
    <property type="term" value="F:DNA binding"/>
    <property type="evidence" value="ECO:0007669"/>
    <property type="project" value="UniProtKB-KW"/>
</dbReference>
<gene>
    <name evidence="2" type="ORF">SAMN04489844_1347</name>
</gene>
<evidence type="ECO:0000313" key="3">
    <source>
        <dbReference type="Proteomes" id="UP000198742"/>
    </source>
</evidence>
<protein>
    <submittedName>
        <fullName evidence="2">DNA-binding transcriptional regulator, MarR family</fullName>
    </submittedName>
</protein>
<dbReference type="GO" id="GO:0003700">
    <property type="term" value="F:DNA-binding transcription factor activity"/>
    <property type="evidence" value="ECO:0007669"/>
    <property type="project" value="InterPro"/>
</dbReference>
<name>A0A1H4NCS4_9ACTN</name>
<dbReference type="InterPro" id="IPR039422">
    <property type="entry name" value="MarR/SlyA-like"/>
</dbReference>
<dbReference type="Pfam" id="PF12802">
    <property type="entry name" value="MarR_2"/>
    <property type="match status" value="1"/>
</dbReference>
<reference evidence="3" key="1">
    <citation type="submission" date="2016-10" db="EMBL/GenBank/DDBJ databases">
        <authorList>
            <person name="Varghese N."/>
            <person name="Submissions S."/>
        </authorList>
    </citation>
    <scope>NUCLEOTIDE SEQUENCE [LARGE SCALE GENOMIC DNA]</scope>
    <source>
        <strain evidence="3">DSM 22017</strain>
    </source>
</reference>
<dbReference type="RefSeq" id="WP_090968420.1">
    <property type="nucleotide sequence ID" value="NZ_FNRT01000002.1"/>
</dbReference>
<dbReference type="Proteomes" id="UP000198742">
    <property type="component" value="Unassembled WGS sequence"/>
</dbReference>
<dbReference type="SUPFAM" id="SSF46785">
    <property type="entry name" value="Winged helix' DNA-binding domain"/>
    <property type="match status" value="1"/>
</dbReference>
<dbReference type="SMART" id="SM00347">
    <property type="entry name" value="HTH_MARR"/>
    <property type="match status" value="1"/>
</dbReference>
<dbReference type="PROSITE" id="PS50995">
    <property type="entry name" value="HTH_MARR_2"/>
    <property type="match status" value="1"/>
</dbReference>
<dbReference type="PANTHER" id="PTHR33164">
    <property type="entry name" value="TRANSCRIPTIONAL REGULATOR, MARR FAMILY"/>
    <property type="match status" value="1"/>
</dbReference>
<dbReference type="InterPro" id="IPR000835">
    <property type="entry name" value="HTH_MarR-typ"/>
</dbReference>
<dbReference type="InterPro" id="IPR036388">
    <property type="entry name" value="WH-like_DNA-bd_sf"/>
</dbReference>
<dbReference type="GO" id="GO:0006950">
    <property type="term" value="P:response to stress"/>
    <property type="evidence" value="ECO:0007669"/>
    <property type="project" value="TreeGrafter"/>
</dbReference>
<dbReference type="InterPro" id="IPR036390">
    <property type="entry name" value="WH_DNA-bd_sf"/>
</dbReference>
<keyword evidence="3" id="KW-1185">Reference proteome</keyword>
<feature type="domain" description="HTH marR-type" evidence="1">
    <location>
        <begin position="8"/>
        <end position="142"/>
    </location>
</feature>
<sequence length="153" mass="16566">MTDVSDFGQRIPYLLRRVGGALSQRLDADLKPYGLTQAQLSALALLGQVRPRSLSGAELSQRSGLTPQSMHTAVAGLVERDLVERSPHPTHGRIIESRLTAAGAALLLDVQTATYEAEGRYVGGLDADQQEQLRGLLRAMMVDLGLHLPEQRA</sequence>
<evidence type="ECO:0000259" key="1">
    <source>
        <dbReference type="PROSITE" id="PS50995"/>
    </source>
</evidence>
<organism evidence="2 3">
    <name type="scientific">Nocardioides exalbidus</name>
    <dbReference type="NCBI Taxonomy" id="402596"/>
    <lineage>
        <taxon>Bacteria</taxon>
        <taxon>Bacillati</taxon>
        <taxon>Actinomycetota</taxon>
        <taxon>Actinomycetes</taxon>
        <taxon>Propionibacteriales</taxon>
        <taxon>Nocardioidaceae</taxon>
        <taxon>Nocardioides</taxon>
    </lineage>
</organism>
<dbReference type="STRING" id="402596.SAMN04489844_1347"/>
<dbReference type="OrthoDB" id="122135at2"/>
<evidence type="ECO:0000313" key="2">
    <source>
        <dbReference type="EMBL" id="SEB93039.1"/>
    </source>
</evidence>
<dbReference type="Gene3D" id="1.10.10.10">
    <property type="entry name" value="Winged helix-like DNA-binding domain superfamily/Winged helix DNA-binding domain"/>
    <property type="match status" value="1"/>
</dbReference>
<dbReference type="AlphaFoldDB" id="A0A1H4NCS4"/>
<accession>A0A1H4NCS4</accession>
<dbReference type="PANTHER" id="PTHR33164:SF43">
    <property type="entry name" value="HTH-TYPE TRANSCRIPTIONAL REPRESSOR YETL"/>
    <property type="match status" value="1"/>
</dbReference>
<keyword evidence="2" id="KW-0238">DNA-binding</keyword>